<protein>
    <submittedName>
        <fullName evidence="7">Uncharacterized protein</fullName>
    </submittedName>
</protein>
<dbReference type="InterPro" id="IPR032675">
    <property type="entry name" value="LRR_dom_sf"/>
</dbReference>
<dbReference type="AlphaFoldDB" id="A0A0G4FQF1"/>
<evidence type="ECO:0000313" key="7">
    <source>
        <dbReference type="EMBL" id="CEM16664.1"/>
    </source>
</evidence>
<keyword evidence="8" id="KW-1185">Reference proteome</keyword>
<gene>
    <name evidence="7" type="ORF">Vbra_15964</name>
</gene>
<dbReference type="InParanoid" id="A0A0G4FQF1"/>
<dbReference type="PANTHER" id="PTHR23170:SF3">
    <property type="entry name" value="LEUCINE-RICH REPEAT-CONTAINING PROTEIN 45"/>
    <property type="match status" value="1"/>
</dbReference>
<comment type="subcellular location">
    <subcellularLocation>
        <location evidence="1">Cytoplasm</location>
        <location evidence="1">Cytoskeleton</location>
        <location evidence="1">Microtubule organizing center</location>
        <location evidence="1">Centrosome</location>
    </subcellularLocation>
</comment>
<keyword evidence="3 5" id="KW-0175">Coiled coil</keyword>
<dbReference type="Gene3D" id="3.80.10.10">
    <property type="entry name" value="Ribonuclease Inhibitor"/>
    <property type="match status" value="2"/>
</dbReference>
<dbReference type="PhylomeDB" id="A0A0G4FQF1"/>
<feature type="coiled-coil region" evidence="5">
    <location>
        <begin position="468"/>
        <end position="551"/>
    </location>
</feature>
<evidence type="ECO:0000256" key="5">
    <source>
        <dbReference type="SAM" id="Coils"/>
    </source>
</evidence>
<feature type="compositionally biased region" description="Basic and acidic residues" evidence="6">
    <location>
        <begin position="327"/>
        <end position="351"/>
    </location>
</feature>
<evidence type="ECO:0000313" key="8">
    <source>
        <dbReference type="Proteomes" id="UP000041254"/>
    </source>
</evidence>
<sequence length="602" mass="67966">MDKFLADYLASLGGCEQLSLNNKFFGDKGCAAIAAFLEQHKNKFTTIELQANNITSSGVDSIAKALASQSALRSLSLEWNPVRDSSGLRHLCQVVAAHPSIKTLSLRECQVGPCGASAIAEMIKGNRTLESVDVAHNEFGLEGGLTILNVLQDNGVITQLNLTGNAVGYETLSAVEACLRRNKGLPCSPRRRGCALQPCEAIRQDNLCRNVQKSLQCQLEEMECKLFATRRDLEDRKAALAAEAKRAEARDTQEKEVDTLRAELSVATQQLEEAQKKAAEKAAEANELRGQLEHAAASSDRWQQMTTEHDTLKRRFEELQRAHAELQDKHKALHQEKCRQQERADRSERELLTQTDQLTKDRQDSELRCSDALRQLHFAEEDGKRLKDEMQMRVDEADKGKRKMREAYDQAQRRVDTLEGEIRSLESELRHAKDEKERRDEVASEMQSKYEKRLRERADKETELCQRLAALQKANNDLQLDLATAEEKAKSAESTLAQREEVYNTHQQQVDRLKTEMQSLGLECAKLREEVRQKERQVKDAQNLAEARELEMRHRAEKALSGVKTACEAARQSEEERCRIVNECINMIGLGSGSAAYRLPPT</sequence>
<dbReference type="SMART" id="SM00368">
    <property type="entry name" value="LRR_RI"/>
    <property type="match status" value="6"/>
</dbReference>
<dbReference type="InterPro" id="IPR001611">
    <property type="entry name" value="Leu-rich_rpt"/>
</dbReference>
<feature type="region of interest" description="Disordered" evidence="6">
    <location>
        <begin position="429"/>
        <end position="455"/>
    </location>
</feature>
<proteinExistence type="predicted"/>
<dbReference type="Proteomes" id="UP000041254">
    <property type="component" value="Unassembled WGS sequence"/>
</dbReference>
<evidence type="ECO:0000256" key="3">
    <source>
        <dbReference type="ARBA" id="ARBA00023054"/>
    </source>
</evidence>
<feature type="region of interest" description="Disordered" evidence="6">
    <location>
        <begin position="327"/>
        <end position="353"/>
    </location>
</feature>
<dbReference type="InterPro" id="IPR052116">
    <property type="entry name" value="Centro_Cilium_Assembly"/>
</dbReference>
<dbReference type="OMA" id="EVDHMTR"/>
<dbReference type="EMBL" id="CDMY01000480">
    <property type="protein sequence ID" value="CEM16664.1"/>
    <property type="molecule type" value="Genomic_DNA"/>
</dbReference>
<dbReference type="GO" id="GO:0005813">
    <property type="term" value="C:centrosome"/>
    <property type="evidence" value="ECO:0007669"/>
    <property type="project" value="UniProtKB-SubCell"/>
</dbReference>
<organism evidence="7 8">
    <name type="scientific">Vitrella brassicaformis (strain CCMP3155)</name>
    <dbReference type="NCBI Taxonomy" id="1169540"/>
    <lineage>
        <taxon>Eukaryota</taxon>
        <taxon>Sar</taxon>
        <taxon>Alveolata</taxon>
        <taxon>Colpodellida</taxon>
        <taxon>Vitrellaceae</taxon>
        <taxon>Vitrella</taxon>
    </lineage>
</organism>
<keyword evidence="4" id="KW-0206">Cytoskeleton</keyword>
<dbReference type="OrthoDB" id="441653at2759"/>
<dbReference type="Pfam" id="PF13516">
    <property type="entry name" value="LRR_6"/>
    <property type="match status" value="2"/>
</dbReference>
<evidence type="ECO:0000256" key="1">
    <source>
        <dbReference type="ARBA" id="ARBA00004300"/>
    </source>
</evidence>
<dbReference type="SUPFAM" id="SSF52047">
    <property type="entry name" value="RNI-like"/>
    <property type="match status" value="1"/>
</dbReference>
<accession>A0A0G4FQF1</accession>
<name>A0A0G4FQF1_VITBC</name>
<keyword evidence="2" id="KW-0963">Cytoplasm</keyword>
<dbReference type="VEuPathDB" id="CryptoDB:Vbra_15964"/>
<evidence type="ECO:0000256" key="2">
    <source>
        <dbReference type="ARBA" id="ARBA00022490"/>
    </source>
</evidence>
<reference evidence="7 8" key="1">
    <citation type="submission" date="2014-11" db="EMBL/GenBank/DDBJ databases">
        <authorList>
            <person name="Zhu J."/>
            <person name="Qi W."/>
            <person name="Song R."/>
        </authorList>
    </citation>
    <scope>NUCLEOTIDE SEQUENCE [LARGE SCALE GENOMIC DNA]</scope>
</reference>
<evidence type="ECO:0000256" key="4">
    <source>
        <dbReference type="ARBA" id="ARBA00023212"/>
    </source>
</evidence>
<dbReference type="PANTHER" id="PTHR23170">
    <property type="entry name" value="NY-REN-58 ANTIGEN"/>
    <property type="match status" value="1"/>
</dbReference>
<evidence type="ECO:0000256" key="6">
    <source>
        <dbReference type="SAM" id="MobiDB-lite"/>
    </source>
</evidence>
<dbReference type="STRING" id="1169540.A0A0G4FQF1"/>